<evidence type="ECO:0000259" key="2">
    <source>
        <dbReference type="Pfam" id="PF24351"/>
    </source>
</evidence>
<dbReference type="Proteomes" id="UP001500194">
    <property type="component" value="Unassembled WGS sequence"/>
</dbReference>
<feature type="domain" description="DUF7511" evidence="2">
    <location>
        <begin position="53"/>
        <end position="98"/>
    </location>
</feature>
<sequence length="98" mass="10533">MVAAVPPKACRLRTAPETYTRHIAGLFPVPRPSTRVVTHSTHPAGTGDAIPPLRAQTVRSTDGPARCTLSPADASDDERTTAWLTVNASVLRSLDEFR</sequence>
<gene>
    <name evidence="3" type="ORF">GCM10009019_02270</name>
</gene>
<evidence type="ECO:0000313" key="4">
    <source>
        <dbReference type="Proteomes" id="UP001500194"/>
    </source>
</evidence>
<comment type="caution">
    <text evidence="3">The sequence shown here is derived from an EMBL/GenBank/DDBJ whole genome shotgun (WGS) entry which is preliminary data.</text>
</comment>
<dbReference type="InterPro" id="IPR055933">
    <property type="entry name" value="DUF7511"/>
</dbReference>
<reference evidence="3 4" key="1">
    <citation type="journal article" date="2019" name="Int. J. Syst. Evol. Microbiol.">
        <title>The Global Catalogue of Microorganisms (GCM) 10K type strain sequencing project: providing services to taxonomists for standard genome sequencing and annotation.</title>
        <authorList>
            <consortium name="The Broad Institute Genomics Platform"/>
            <consortium name="The Broad Institute Genome Sequencing Center for Infectious Disease"/>
            <person name="Wu L."/>
            <person name="Ma J."/>
        </authorList>
    </citation>
    <scope>NUCLEOTIDE SEQUENCE [LARGE SCALE GENOMIC DNA]</scope>
    <source>
        <strain evidence="3 4">JCM 16327</strain>
    </source>
</reference>
<accession>A0AAV3SXS7</accession>
<proteinExistence type="predicted"/>
<evidence type="ECO:0000313" key="3">
    <source>
        <dbReference type="EMBL" id="GAA0643965.1"/>
    </source>
</evidence>
<feature type="region of interest" description="Disordered" evidence="1">
    <location>
        <begin position="31"/>
        <end position="51"/>
    </location>
</feature>
<name>A0AAV3SXS7_9EURY</name>
<dbReference type="AlphaFoldDB" id="A0AAV3SXS7"/>
<dbReference type="Pfam" id="PF24351">
    <property type="entry name" value="DUF7511"/>
    <property type="match status" value="1"/>
</dbReference>
<evidence type="ECO:0000256" key="1">
    <source>
        <dbReference type="SAM" id="MobiDB-lite"/>
    </source>
</evidence>
<dbReference type="EMBL" id="BAAADU010000002">
    <property type="protein sequence ID" value="GAA0643965.1"/>
    <property type="molecule type" value="Genomic_DNA"/>
</dbReference>
<organism evidence="3 4">
    <name type="scientific">Salarchaeum japonicum</name>
    <dbReference type="NCBI Taxonomy" id="555573"/>
    <lineage>
        <taxon>Archaea</taxon>
        <taxon>Methanobacteriati</taxon>
        <taxon>Methanobacteriota</taxon>
        <taxon>Stenosarchaea group</taxon>
        <taxon>Halobacteria</taxon>
        <taxon>Halobacteriales</taxon>
        <taxon>Halobacteriaceae</taxon>
    </lineage>
</organism>
<protein>
    <recommendedName>
        <fullName evidence="2">DUF7511 domain-containing protein</fullName>
    </recommendedName>
</protein>
<keyword evidence="4" id="KW-1185">Reference proteome</keyword>